<protein>
    <submittedName>
        <fullName evidence="1">Uncharacterized protein</fullName>
    </submittedName>
</protein>
<accession>C0QTB4</accession>
<dbReference type="AlphaFoldDB" id="C0QTB4"/>
<dbReference type="PaxDb" id="123214-PERMA_0131"/>
<keyword evidence="2" id="KW-1185">Reference proteome</keyword>
<dbReference type="STRING" id="123214.PERMA_0131"/>
<dbReference type="KEGG" id="pmx:PERMA_0131"/>
<gene>
    <name evidence="1" type="ordered locus">PERMA_0131</name>
</gene>
<dbReference type="RefSeq" id="WP_012675671.1">
    <property type="nucleotide sequence ID" value="NC_012440.1"/>
</dbReference>
<proteinExistence type="predicted"/>
<organism evidence="1 2">
    <name type="scientific">Persephonella marina (strain DSM 14350 / EX-H1)</name>
    <dbReference type="NCBI Taxonomy" id="123214"/>
    <lineage>
        <taxon>Bacteria</taxon>
        <taxon>Pseudomonadati</taxon>
        <taxon>Aquificota</taxon>
        <taxon>Aquificia</taxon>
        <taxon>Aquificales</taxon>
        <taxon>Hydrogenothermaceae</taxon>
        <taxon>Persephonella</taxon>
    </lineage>
</organism>
<reference evidence="1 2" key="1">
    <citation type="journal article" date="2009" name="J. Bacteriol.">
        <title>Complete and draft genome sequences of six members of the Aquificales.</title>
        <authorList>
            <person name="Reysenbach A.L."/>
            <person name="Hamamura N."/>
            <person name="Podar M."/>
            <person name="Griffiths E."/>
            <person name="Ferreira S."/>
            <person name="Hochstein R."/>
            <person name="Heidelberg J."/>
            <person name="Johnson J."/>
            <person name="Mead D."/>
            <person name="Pohorille A."/>
            <person name="Sarmiento M."/>
            <person name="Schweighofer K."/>
            <person name="Seshadri R."/>
            <person name="Voytek M.A."/>
        </authorList>
    </citation>
    <scope>NUCLEOTIDE SEQUENCE [LARGE SCALE GENOMIC DNA]</scope>
    <source>
        <strain evidence="2">DSM 14350 / EX-H1</strain>
    </source>
</reference>
<evidence type="ECO:0000313" key="1">
    <source>
        <dbReference type="EMBL" id="ACO03432.1"/>
    </source>
</evidence>
<dbReference type="Proteomes" id="UP000001366">
    <property type="component" value="Chromosome"/>
</dbReference>
<dbReference type="HOGENOM" id="CLU_1980466_0_0_0"/>
<name>C0QTB4_PERMH</name>
<dbReference type="EMBL" id="CP001230">
    <property type="protein sequence ID" value="ACO03432.1"/>
    <property type="molecule type" value="Genomic_DNA"/>
</dbReference>
<evidence type="ECO:0000313" key="2">
    <source>
        <dbReference type="Proteomes" id="UP000001366"/>
    </source>
</evidence>
<sequence length="143" mass="16542">MGKIVKFGQVQETEQSKDLVEESSKEIKTIFSKKPLYQKIWEGLEDYILHNFAVKNVLGMDFTYKENNLKEIGVLGILAYEHKRRNGTFVADFVGRGYIDTKKDKVIIDLVVFKAGERELYNSTIKILKAKKIYPELTFNEGE</sequence>
<dbReference type="OrthoDB" id="13874at2"/>